<evidence type="ECO:0000256" key="3">
    <source>
        <dbReference type="ARBA" id="ARBA00022692"/>
    </source>
</evidence>
<comment type="caution">
    <text evidence="7">The sequence shown here is derived from an EMBL/GenBank/DDBJ whole genome shotgun (WGS) entry which is preliminary data.</text>
</comment>
<proteinExistence type="inferred from homology"/>
<dbReference type="Pfam" id="PF03379">
    <property type="entry name" value="CcmB"/>
    <property type="match status" value="1"/>
</dbReference>
<evidence type="ECO:0000256" key="4">
    <source>
        <dbReference type="ARBA" id="ARBA00022989"/>
    </source>
</evidence>
<feature type="transmembrane region" description="Helical" evidence="6">
    <location>
        <begin position="100"/>
        <end position="126"/>
    </location>
</feature>
<feature type="transmembrane region" description="Helical" evidence="6">
    <location>
        <begin position="205"/>
        <end position="224"/>
    </location>
</feature>
<keyword evidence="8" id="KW-1185">Reference proteome</keyword>
<organism evidence="7 8">
    <name type="scientific">Anaerospora hongkongensis</name>
    <dbReference type="NCBI Taxonomy" id="244830"/>
    <lineage>
        <taxon>Bacteria</taxon>
        <taxon>Bacillati</taxon>
        <taxon>Bacillota</taxon>
        <taxon>Negativicutes</taxon>
        <taxon>Selenomonadales</taxon>
        <taxon>Sporomusaceae</taxon>
        <taxon>Anaerospora</taxon>
    </lineage>
</organism>
<dbReference type="OrthoDB" id="9805059at2"/>
<feature type="transmembrane region" description="Helical" evidence="6">
    <location>
        <begin position="165"/>
        <end position="185"/>
    </location>
</feature>
<dbReference type="GO" id="GO:0015232">
    <property type="term" value="F:heme transmembrane transporter activity"/>
    <property type="evidence" value="ECO:0007669"/>
    <property type="project" value="InterPro"/>
</dbReference>
<gene>
    <name evidence="7" type="ORF">EV210_106235</name>
</gene>
<dbReference type="GO" id="GO:0017004">
    <property type="term" value="P:cytochrome complex assembly"/>
    <property type="evidence" value="ECO:0007669"/>
    <property type="project" value="InterPro"/>
</dbReference>
<keyword evidence="5 6" id="KW-0472">Membrane</keyword>
<dbReference type="RefSeq" id="WP_132079836.1">
    <property type="nucleotide sequence ID" value="NZ_DALYTA010000013.1"/>
</dbReference>
<accession>A0A4R1PXU6</accession>
<comment type="subcellular location">
    <subcellularLocation>
        <location evidence="1">Membrane</location>
        <topology evidence="1">Multi-pass membrane protein</topology>
    </subcellularLocation>
</comment>
<comment type="similarity">
    <text evidence="2">Belongs to the CcmB/CycW/HelB family.</text>
</comment>
<keyword evidence="4 6" id="KW-1133">Transmembrane helix</keyword>
<name>A0A4R1PXU6_9FIRM</name>
<sequence length="225" mass="24413">MPDNSLPWYRMVWAVVRKDAVCELRSRHAISSLAMFALITLASISLSLAGAELSPALAAALLWIILFFCAMAGLARVFVQEQETGTLFTLRLYANGQAVFWGKTAFNILLLVALTMLVLPLFVILLNYTIELWLDLGVVLILGDIGIAAVATLTALMVCHAGGKGTLFTVITFPLLLPQFLMVIAGTTRILGGSVPGIQELVFMAGYDITVLIAASILFDYLWCE</sequence>
<reference evidence="7 8" key="1">
    <citation type="submission" date="2019-03" db="EMBL/GenBank/DDBJ databases">
        <title>Genomic Encyclopedia of Type Strains, Phase IV (KMG-IV): sequencing the most valuable type-strain genomes for metagenomic binning, comparative biology and taxonomic classification.</title>
        <authorList>
            <person name="Goeker M."/>
        </authorList>
    </citation>
    <scope>NUCLEOTIDE SEQUENCE [LARGE SCALE GENOMIC DNA]</scope>
    <source>
        <strain evidence="7 8">DSM 15969</strain>
    </source>
</reference>
<dbReference type="GO" id="GO:0016020">
    <property type="term" value="C:membrane"/>
    <property type="evidence" value="ECO:0007669"/>
    <property type="project" value="UniProtKB-SubCell"/>
</dbReference>
<dbReference type="InterPro" id="IPR003544">
    <property type="entry name" value="Cyt_c_biogenesis_CcmB"/>
</dbReference>
<evidence type="ECO:0000256" key="5">
    <source>
        <dbReference type="ARBA" id="ARBA00023136"/>
    </source>
</evidence>
<feature type="transmembrane region" description="Helical" evidence="6">
    <location>
        <begin position="57"/>
        <end position="79"/>
    </location>
</feature>
<feature type="transmembrane region" description="Helical" evidence="6">
    <location>
        <begin position="33"/>
        <end position="51"/>
    </location>
</feature>
<dbReference type="AlphaFoldDB" id="A0A4R1PXU6"/>
<evidence type="ECO:0000256" key="2">
    <source>
        <dbReference type="ARBA" id="ARBA00010544"/>
    </source>
</evidence>
<protein>
    <submittedName>
        <fullName evidence="7">Heme exporter protein B</fullName>
    </submittedName>
</protein>
<feature type="transmembrane region" description="Helical" evidence="6">
    <location>
        <begin position="132"/>
        <end position="158"/>
    </location>
</feature>
<dbReference type="EMBL" id="SLUI01000006">
    <property type="protein sequence ID" value="TCL37366.1"/>
    <property type="molecule type" value="Genomic_DNA"/>
</dbReference>
<evidence type="ECO:0000313" key="7">
    <source>
        <dbReference type="EMBL" id="TCL37366.1"/>
    </source>
</evidence>
<dbReference type="Proteomes" id="UP000295063">
    <property type="component" value="Unassembled WGS sequence"/>
</dbReference>
<evidence type="ECO:0000256" key="6">
    <source>
        <dbReference type="SAM" id="Phobius"/>
    </source>
</evidence>
<keyword evidence="3 6" id="KW-0812">Transmembrane</keyword>
<evidence type="ECO:0000256" key="1">
    <source>
        <dbReference type="ARBA" id="ARBA00004141"/>
    </source>
</evidence>
<evidence type="ECO:0000313" key="8">
    <source>
        <dbReference type="Proteomes" id="UP000295063"/>
    </source>
</evidence>